<feature type="compositionally biased region" description="Polar residues" evidence="1">
    <location>
        <begin position="32"/>
        <end position="46"/>
    </location>
</feature>
<dbReference type="InterPro" id="IPR046741">
    <property type="entry name" value="DUF6791"/>
</dbReference>
<evidence type="ECO:0000256" key="1">
    <source>
        <dbReference type="SAM" id="MobiDB-lite"/>
    </source>
</evidence>
<proteinExistence type="predicted"/>
<dbReference type="Pfam" id="PF20590">
    <property type="entry name" value="DUF6791"/>
    <property type="match status" value="1"/>
</dbReference>
<dbReference type="SUPFAM" id="SSF69572">
    <property type="entry name" value="Activating enzymes of the ubiquitin-like proteins"/>
    <property type="match status" value="1"/>
</dbReference>
<feature type="region of interest" description="Disordered" evidence="1">
    <location>
        <begin position="1"/>
        <end position="59"/>
    </location>
</feature>
<organism evidence="4 5">
    <name type="scientific">Rhodoferax sediminis</name>
    <dbReference type="NCBI Taxonomy" id="2509614"/>
    <lineage>
        <taxon>Bacteria</taxon>
        <taxon>Pseudomonadati</taxon>
        <taxon>Pseudomonadota</taxon>
        <taxon>Betaproteobacteria</taxon>
        <taxon>Burkholderiales</taxon>
        <taxon>Comamonadaceae</taxon>
        <taxon>Rhodoferax</taxon>
    </lineage>
</organism>
<keyword evidence="4" id="KW-0548">Nucleotidyltransferase</keyword>
<evidence type="ECO:0000313" key="4">
    <source>
        <dbReference type="EMBL" id="QDL36476.1"/>
    </source>
</evidence>
<dbReference type="InterPro" id="IPR000594">
    <property type="entry name" value="ThiF_NAD_FAD-bd"/>
</dbReference>
<dbReference type="InterPro" id="IPR035985">
    <property type="entry name" value="Ubiquitin-activating_enz"/>
</dbReference>
<dbReference type="Proteomes" id="UP000316798">
    <property type="component" value="Chromosome"/>
</dbReference>
<name>A0A515D7V0_9BURK</name>
<keyword evidence="5" id="KW-1185">Reference proteome</keyword>
<dbReference type="AlphaFoldDB" id="A0A515D7V0"/>
<dbReference type="EMBL" id="CP035503">
    <property type="protein sequence ID" value="QDL36476.1"/>
    <property type="molecule type" value="Genomic_DNA"/>
</dbReference>
<dbReference type="GO" id="GO:0008641">
    <property type="term" value="F:ubiquitin-like modifier activating enzyme activity"/>
    <property type="evidence" value="ECO:0007669"/>
    <property type="project" value="InterPro"/>
</dbReference>
<keyword evidence="4" id="KW-0808">Transferase</keyword>
<sequence>MTRRSWLPSSSRAFNTSGPRTRSRTPKWSPWRTPSTHSTRNASTRLPTRGPTARRRVCSRWAAPSRSRKGWNSLLKTLASRNPDLKALLEKGYALAVDTNCLVVRDIPYLDANGQLQWGAMVSKLVSEDDVNFRPNDHQIFWAGPRPYGLDGQVVRGLGGGAAQLVLSEHCSDVVVQQSFSHKLKDKGGQPRNYVDHVEKIDSYLTIIAGPAMQRFGADPYTFRDCEEEVANSVFKLRDTLTSRAEITDLAKHFENDVVAIIGLGGTGSYVLDFMVKTPVRDIRGFDTDRFFVHNAFRSPGRLDVGEGSELRQLKADVYQRRYENFRHGLTIKPLFIDESSAAEFDGVTFAFVCVDKGSSRKRIFDLLISKNIAFIDAGMGLNRKPGPISGTVRTTYFPQDLGQTVRAKGYAPETDPADDVYKTSIQIAEVNALNAALAVLRFKQIRGFYVGPPALHQLLLTFDNLSLLSPDED</sequence>
<dbReference type="KEGG" id="rhf:EUB48_03565"/>
<evidence type="ECO:0000259" key="2">
    <source>
        <dbReference type="Pfam" id="PF00899"/>
    </source>
</evidence>
<dbReference type="NCBIfam" id="NF004803">
    <property type="entry name" value="PRK06153.1-2"/>
    <property type="match status" value="1"/>
</dbReference>
<evidence type="ECO:0000259" key="3">
    <source>
        <dbReference type="Pfam" id="PF20590"/>
    </source>
</evidence>
<gene>
    <name evidence="4" type="ORF">EUB48_03565</name>
</gene>
<feature type="domain" description="DUF6791" evidence="3">
    <location>
        <begin position="83"/>
        <end position="240"/>
    </location>
</feature>
<dbReference type="CDD" id="cd01483">
    <property type="entry name" value="E1_enzyme_family"/>
    <property type="match status" value="1"/>
</dbReference>
<feature type="domain" description="THIF-type NAD/FAD binding fold" evidence="2">
    <location>
        <begin position="252"/>
        <end position="381"/>
    </location>
</feature>
<dbReference type="OrthoDB" id="8773615at2"/>
<evidence type="ECO:0000313" key="5">
    <source>
        <dbReference type="Proteomes" id="UP000316798"/>
    </source>
</evidence>
<feature type="compositionally biased region" description="Polar residues" evidence="1">
    <location>
        <begin position="7"/>
        <end position="20"/>
    </location>
</feature>
<dbReference type="Gene3D" id="3.40.50.720">
    <property type="entry name" value="NAD(P)-binding Rossmann-like Domain"/>
    <property type="match status" value="1"/>
</dbReference>
<accession>A0A515D7V0</accession>
<reference evidence="4 5" key="1">
    <citation type="submission" date="2019-01" db="EMBL/GenBank/DDBJ databases">
        <title>Genomic insights into a novel species Rhodoferax sp.</title>
        <authorList>
            <person name="Jin L."/>
        </authorList>
    </citation>
    <scope>NUCLEOTIDE SEQUENCE [LARGE SCALE GENOMIC DNA]</scope>
    <source>
        <strain evidence="4 5">CHu59-6-5</strain>
    </source>
</reference>
<dbReference type="Pfam" id="PF00899">
    <property type="entry name" value="ThiF"/>
    <property type="match status" value="1"/>
</dbReference>
<dbReference type="GO" id="GO:0016779">
    <property type="term" value="F:nucleotidyltransferase activity"/>
    <property type="evidence" value="ECO:0007669"/>
    <property type="project" value="UniProtKB-KW"/>
</dbReference>
<protein>
    <submittedName>
        <fullName evidence="4">ThiF family adenylyltransferase</fullName>
    </submittedName>
</protein>